<dbReference type="EMBL" id="JAAALK010000082">
    <property type="protein sequence ID" value="KAG8086706.1"/>
    <property type="molecule type" value="Genomic_DNA"/>
</dbReference>
<dbReference type="Proteomes" id="UP000729402">
    <property type="component" value="Unassembled WGS sequence"/>
</dbReference>
<keyword evidence="3" id="KW-1185">Reference proteome</keyword>
<reference evidence="2" key="1">
    <citation type="journal article" date="2021" name="bioRxiv">
        <title>Whole Genome Assembly and Annotation of Northern Wild Rice, Zizania palustris L., Supports a Whole Genome Duplication in the Zizania Genus.</title>
        <authorList>
            <person name="Haas M."/>
            <person name="Kono T."/>
            <person name="Macchietto M."/>
            <person name="Millas R."/>
            <person name="McGilp L."/>
            <person name="Shao M."/>
            <person name="Duquette J."/>
            <person name="Hirsch C.N."/>
            <person name="Kimball J."/>
        </authorList>
    </citation>
    <scope>NUCLEOTIDE SEQUENCE</scope>
    <source>
        <tissue evidence="2">Fresh leaf tissue</tissue>
    </source>
</reference>
<feature type="region of interest" description="Disordered" evidence="1">
    <location>
        <begin position="54"/>
        <end position="79"/>
    </location>
</feature>
<gene>
    <name evidence="2" type="ORF">GUJ93_ZPchr0010g9700</name>
</gene>
<feature type="region of interest" description="Disordered" evidence="1">
    <location>
        <begin position="1"/>
        <end position="21"/>
    </location>
</feature>
<reference evidence="2" key="2">
    <citation type="submission" date="2021-02" db="EMBL/GenBank/DDBJ databases">
        <authorList>
            <person name="Kimball J.A."/>
            <person name="Haas M.W."/>
            <person name="Macchietto M."/>
            <person name="Kono T."/>
            <person name="Duquette J."/>
            <person name="Shao M."/>
        </authorList>
    </citation>
    <scope>NUCLEOTIDE SEQUENCE</scope>
    <source>
        <tissue evidence="2">Fresh leaf tissue</tissue>
    </source>
</reference>
<sequence>MRTRAGPTCHPPSNSSRPEIYKPYVAGAPPLRPPRRSKGCYGWCLLWRRRRLRPAGRRRATHPPPQWDAAEAPACGVRL</sequence>
<evidence type="ECO:0000313" key="2">
    <source>
        <dbReference type="EMBL" id="KAG8086706.1"/>
    </source>
</evidence>
<comment type="caution">
    <text evidence="2">The sequence shown here is derived from an EMBL/GenBank/DDBJ whole genome shotgun (WGS) entry which is preliminary data.</text>
</comment>
<evidence type="ECO:0000313" key="3">
    <source>
        <dbReference type="Proteomes" id="UP000729402"/>
    </source>
</evidence>
<proteinExistence type="predicted"/>
<evidence type="ECO:0000256" key="1">
    <source>
        <dbReference type="SAM" id="MobiDB-lite"/>
    </source>
</evidence>
<accession>A0A8J5WBE1</accession>
<protein>
    <submittedName>
        <fullName evidence="2">Uncharacterized protein</fullName>
    </submittedName>
</protein>
<organism evidence="2 3">
    <name type="scientific">Zizania palustris</name>
    <name type="common">Northern wild rice</name>
    <dbReference type="NCBI Taxonomy" id="103762"/>
    <lineage>
        <taxon>Eukaryota</taxon>
        <taxon>Viridiplantae</taxon>
        <taxon>Streptophyta</taxon>
        <taxon>Embryophyta</taxon>
        <taxon>Tracheophyta</taxon>
        <taxon>Spermatophyta</taxon>
        <taxon>Magnoliopsida</taxon>
        <taxon>Liliopsida</taxon>
        <taxon>Poales</taxon>
        <taxon>Poaceae</taxon>
        <taxon>BOP clade</taxon>
        <taxon>Oryzoideae</taxon>
        <taxon>Oryzeae</taxon>
        <taxon>Zizaniinae</taxon>
        <taxon>Zizania</taxon>
    </lineage>
</organism>
<name>A0A8J5WBE1_ZIZPA</name>
<dbReference type="AlphaFoldDB" id="A0A8J5WBE1"/>